<evidence type="ECO:0000313" key="1">
    <source>
        <dbReference type="EMBL" id="SEL72218.1"/>
    </source>
</evidence>
<evidence type="ECO:0008006" key="3">
    <source>
        <dbReference type="Google" id="ProtNLM"/>
    </source>
</evidence>
<proteinExistence type="predicted"/>
<dbReference type="SUPFAM" id="SSF56281">
    <property type="entry name" value="Metallo-hydrolase/oxidoreductase"/>
    <property type="match status" value="1"/>
</dbReference>
<dbReference type="STRING" id="1429083.GCA_001885685_02526"/>
<protein>
    <recommendedName>
        <fullName evidence="3">DUF4336 domain-containing protein</fullName>
    </recommendedName>
</protein>
<dbReference type="InterPro" id="IPR036866">
    <property type="entry name" value="RibonucZ/Hydroxyglut_hydro"/>
</dbReference>
<dbReference type="RefSeq" id="WP_074870417.1">
    <property type="nucleotide sequence ID" value="NZ_FOAS01000019.1"/>
</dbReference>
<sequence length="233" mass="26563">MSDSRWQTLEQHPELSWARYKVPNFASNCMVLKHGDGQWTVLSPGQELLDNWPGADDTVTTLNIVMPNGFHYMGVSAWQARYPNARLFASRQAIARLTSKGLRNILPLEDGQLALPADYQWLLPPGHRAGDVWLCKRSEHGNLWITCDSFLNYARYSHQPVARLLQKTLNAAPGLKISQVVKWFILTQRSAFKTWALQRLADFPPQLLLPSHGELDQAANLAERLQQLLERRL</sequence>
<dbReference type="AlphaFoldDB" id="A0A1H7SIF6"/>
<keyword evidence="2" id="KW-1185">Reference proteome</keyword>
<accession>A0A1H7SIF6</accession>
<name>A0A1H7SIF6_9GAMM</name>
<gene>
    <name evidence="1" type="ORF">SAMN05216214_11922</name>
</gene>
<reference evidence="1 2" key="1">
    <citation type="submission" date="2016-10" db="EMBL/GenBank/DDBJ databases">
        <authorList>
            <person name="de Groot N.N."/>
        </authorList>
    </citation>
    <scope>NUCLEOTIDE SEQUENCE [LARGE SCALE GENOMIC DNA]</scope>
    <source>
        <strain evidence="1 2">JCM 19513</strain>
    </source>
</reference>
<evidence type="ECO:0000313" key="2">
    <source>
        <dbReference type="Proteomes" id="UP000185766"/>
    </source>
</evidence>
<dbReference type="EMBL" id="FOAS01000019">
    <property type="protein sequence ID" value="SEL72218.1"/>
    <property type="molecule type" value="Genomic_DNA"/>
</dbReference>
<dbReference type="Gene3D" id="3.60.15.10">
    <property type="entry name" value="Ribonuclease Z/Hydroxyacylglutathione hydrolase-like"/>
    <property type="match status" value="1"/>
</dbReference>
<dbReference type="Proteomes" id="UP000185766">
    <property type="component" value="Unassembled WGS sequence"/>
</dbReference>
<organism evidence="1 2">
    <name type="scientific">Atopomonas hussainii</name>
    <dbReference type="NCBI Taxonomy" id="1429083"/>
    <lineage>
        <taxon>Bacteria</taxon>
        <taxon>Pseudomonadati</taxon>
        <taxon>Pseudomonadota</taxon>
        <taxon>Gammaproteobacteria</taxon>
        <taxon>Pseudomonadales</taxon>
        <taxon>Pseudomonadaceae</taxon>
        <taxon>Atopomonas</taxon>
    </lineage>
</organism>